<dbReference type="GO" id="GO:0061632">
    <property type="term" value="F:RNA lariat debranching enzyme activator activity"/>
    <property type="evidence" value="ECO:0007669"/>
    <property type="project" value="TreeGrafter"/>
</dbReference>
<dbReference type="Pfam" id="PF00264">
    <property type="entry name" value="Tyrosinase"/>
    <property type="match status" value="1"/>
</dbReference>
<dbReference type="PANTHER" id="PTHR12072">
    <property type="entry name" value="CWF19, CELL CYCLE CONTROL PROTEIN"/>
    <property type="match status" value="1"/>
</dbReference>
<feature type="region of interest" description="Disordered" evidence="1">
    <location>
        <begin position="525"/>
        <end position="562"/>
    </location>
</feature>
<dbReference type="PROSITE" id="PS00498">
    <property type="entry name" value="TYROSINASE_2"/>
    <property type="match status" value="1"/>
</dbReference>
<dbReference type="Pfam" id="PF04677">
    <property type="entry name" value="CwfJ_C_1"/>
    <property type="match status" value="1"/>
</dbReference>
<dbReference type="GO" id="GO:0000398">
    <property type="term" value="P:mRNA splicing, via spliceosome"/>
    <property type="evidence" value="ECO:0007669"/>
    <property type="project" value="TreeGrafter"/>
</dbReference>
<evidence type="ECO:0000313" key="3">
    <source>
        <dbReference type="EMBL" id="TKX21781.1"/>
    </source>
</evidence>
<organism evidence="3 4">
    <name type="scientific">Elsinoe australis</name>
    <dbReference type="NCBI Taxonomy" id="40998"/>
    <lineage>
        <taxon>Eukaryota</taxon>
        <taxon>Fungi</taxon>
        <taxon>Dikarya</taxon>
        <taxon>Ascomycota</taxon>
        <taxon>Pezizomycotina</taxon>
        <taxon>Dothideomycetes</taxon>
        <taxon>Dothideomycetidae</taxon>
        <taxon>Myriangiales</taxon>
        <taxon>Elsinoaceae</taxon>
        <taxon>Elsinoe</taxon>
    </lineage>
</organism>
<feature type="domain" description="Tyrosinase copper-binding" evidence="2">
    <location>
        <begin position="243"/>
        <end position="254"/>
    </location>
</feature>
<evidence type="ECO:0000313" key="4">
    <source>
        <dbReference type="Proteomes" id="UP000308133"/>
    </source>
</evidence>
<name>A0A4U7AY24_9PEZI</name>
<dbReference type="InterPro" id="IPR006768">
    <property type="entry name" value="Cwf19-like_C_dom-1"/>
</dbReference>
<dbReference type="PANTHER" id="PTHR12072:SF4">
    <property type="entry name" value="CWF19-LIKE PROTEIN 1"/>
    <property type="match status" value="1"/>
</dbReference>
<dbReference type="SUPFAM" id="SSF48056">
    <property type="entry name" value="Di-copper centre-containing domain"/>
    <property type="match status" value="1"/>
</dbReference>
<dbReference type="GO" id="GO:0016491">
    <property type="term" value="F:oxidoreductase activity"/>
    <property type="evidence" value="ECO:0007669"/>
    <property type="project" value="InterPro"/>
</dbReference>
<dbReference type="PRINTS" id="PR00092">
    <property type="entry name" value="TYROSINASE"/>
</dbReference>
<dbReference type="GO" id="GO:0071014">
    <property type="term" value="C:post-mRNA release spliceosomal complex"/>
    <property type="evidence" value="ECO:0007669"/>
    <property type="project" value="TreeGrafter"/>
</dbReference>
<reference evidence="3 4" key="1">
    <citation type="submission" date="2018-02" db="EMBL/GenBank/DDBJ databases">
        <title>Draft genome sequences of Elsinoe sp., causing black scab on jojoba.</title>
        <authorList>
            <person name="Stodart B."/>
            <person name="Jeffress S."/>
            <person name="Ash G."/>
            <person name="Arun Chinnappa K."/>
        </authorList>
    </citation>
    <scope>NUCLEOTIDE SEQUENCE [LARGE SCALE GENOMIC DNA]</scope>
    <source>
        <strain evidence="3 4">Hillstone_2</strain>
    </source>
</reference>
<dbReference type="InterPro" id="IPR008922">
    <property type="entry name" value="Di-copper_centre_dom_sf"/>
</dbReference>
<dbReference type="CDD" id="cd07380">
    <property type="entry name" value="MPP_CWF19_N"/>
    <property type="match status" value="1"/>
</dbReference>
<dbReference type="Pfam" id="PF04676">
    <property type="entry name" value="CwfJ_C_2"/>
    <property type="match status" value="1"/>
</dbReference>
<accession>A0A4U7AY24</accession>
<dbReference type="EMBL" id="PTQR01000080">
    <property type="protein sequence ID" value="TKX21781.1"/>
    <property type="molecule type" value="Genomic_DNA"/>
</dbReference>
<evidence type="ECO:0000259" key="2">
    <source>
        <dbReference type="PROSITE" id="PS00498"/>
    </source>
</evidence>
<gene>
    <name evidence="3" type="ORF">C1H76_6278</name>
</gene>
<dbReference type="InterPro" id="IPR040194">
    <property type="entry name" value="Cwf19-like"/>
</dbReference>
<proteinExistence type="predicted"/>
<dbReference type="AlphaFoldDB" id="A0A4U7AY24"/>
<dbReference type="InterPro" id="IPR002227">
    <property type="entry name" value="Tyrosinase_Cu-bd"/>
</dbReference>
<dbReference type="Proteomes" id="UP000308133">
    <property type="component" value="Unassembled WGS sequence"/>
</dbReference>
<comment type="caution">
    <text evidence="3">The sequence shown here is derived from an EMBL/GenBank/DDBJ whole genome shotgun (WGS) entry which is preliminary data.</text>
</comment>
<dbReference type="Gene3D" id="3.30.428.10">
    <property type="entry name" value="HIT-like"/>
    <property type="match status" value="1"/>
</dbReference>
<dbReference type="InterPro" id="IPR036265">
    <property type="entry name" value="HIT-like_sf"/>
</dbReference>
<sequence length="815" mass="91775">MGIAFGFLAQDQVLLARQRSTSSTSADCREPVVRKEWRSFSHHEKLHYIEAVQCLAKKPSRIRENGTLYDDFPYVHVRFGAQVHMAASFLPWHRYFIHLYEMALKENCSYKGHLAYWDWSLDWEDLVHAPVFDSITGFGGDGEHGGNTTIGDGRCVRDGPLKDLELQFFRGSEQQHCLSRGFWNKETGQEGSIAGKNVSAERVAEMIKQPDYQSFSLGIERGPHNVIPHGIRGDFLTFTAPSDPIFFLHHTQLDRLWWLWQRNDPVRRTKEAVIGDVNGSISTVFGKLATLHAKNNFSFALIVGDLFSRDTDDELKSEDLLKLLKGQIQVPLPTYFTLGRHPLPEAVKARLQNDAEVCPNLSFLGRRTNIKTSEGPRIVALSGQISESATEKGHLDEYTPTYSSADVKFLKGASKVDILVTSDWPAGITTGSKVVLPSEVERSKQQAISDLTLQLKPRYHFSTATQFYEREPFFHPRAEDSAGYQTTRFISLAPYGNTAKQKWIYAFTLPSDTELPSTIPAGVTASPLTLSTGPQKRKAPQPFSRFGNGDSHHSSRPSKRRAPPAPSECFFCLSNPNVATHLITSIGDASYLTTAKGPLTTSTTFPALNFPGHMLIIPLSHSPTLSSIEPDTRTETRKEMHRYRHALQDMVSSRSRDAATPHKLGSVTWGISRAGGVHLHWQFLPVERETITKGLVEAAFKVQAENEGYPKFEDSQTVARGEDQGAEEEEERQDFFRVWISDCEQEGKGEEKVMTLYLDASFRFDLQFARKVLAKLMGMEGRSDWRNCGQEEVEEKEDAEGFKAAFKRWDFTLEE</sequence>
<protein>
    <submittedName>
        <fullName evidence="3">CWF19-like protein</fullName>
    </submittedName>
</protein>
<dbReference type="Gene3D" id="1.10.1280.10">
    <property type="entry name" value="Di-copper center containing domain from catechol oxidase"/>
    <property type="match status" value="1"/>
</dbReference>
<dbReference type="InterPro" id="IPR006767">
    <property type="entry name" value="Cwf19-like_C_dom-2"/>
</dbReference>
<evidence type="ECO:0000256" key="1">
    <source>
        <dbReference type="SAM" id="MobiDB-lite"/>
    </source>
</evidence>
<dbReference type="SUPFAM" id="SSF54197">
    <property type="entry name" value="HIT-like"/>
    <property type="match status" value="1"/>
</dbReference>